<dbReference type="Pfam" id="PF03641">
    <property type="entry name" value="Lysine_decarbox"/>
    <property type="match status" value="1"/>
</dbReference>
<evidence type="ECO:0000313" key="4">
    <source>
        <dbReference type="Proteomes" id="UP000176893"/>
    </source>
</evidence>
<gene>
    <name evidence="3" type="ORF">A2649_03855</name>
</gene>
<evidence type="ECO:0000256" key="2">
    <source>
        <dbReference type="SAM" id="MobiDB-lite"/>
    </source>
</evidence>
<comment type="similarity">
    <text evidence="1">Belongs to the LOG family.</text>
</comment>
<dbReference type="GO" id="GO:0005829">
    <property type="term" value="C:cytosol"/>
    <property type="evidence" value="ECO:0007669"/>
    <property type="project" value="TreeGrafter"/>
</dbReference>
<protein>
    <recommendedName>
        <fullName evidence="1">Cytokinin riboside 5'-monophosphate phosphoribohydrolase</fullName>
        <ecNumber evidence="1">3.2.2.n1</ecNumber>
    </recommendedName>
</protein>
<sequence>MTNEKGKMNLPASKLPQVGEPEKGDFRASLHWRVLRIMSELIEGWQFLADFKKTVTFFGSARFKEGNKWYEEARKLGTMFVKEGFSVVTGGGPGIMEAGNRGAIEGNGESVGINIQLATEQRINPYVRKSTGFHYFFVRKLMLSYAARAYVFFPGGLGTLDEVFEILTLIQTKKISDKIPVVLVGKEFWSPIHSWLHEEIFGKMHAVDKEDLNLYTIVDTAEEAFEIVKNAPPREEFYY</sequence>
<dbReference type="Gene3D" id="3.40.50.450">
    <property type="match status" value="1"/>
</dbReference>
<evidence type="ECO:0000256" key="1">
    <source>
        <dbReference type="RuleBase" id="RU363015"/>
    </source>
</evidence>
<dbReference type="GO" id="GO:0016787">
    <property type="term" value="F:hydrolase activity"/>
    <property type="evidence" value="ECO:0007669"/>
    <property type="project" value="UniProtKB-KW"/>
</dbReference>
<name>A0A1F8EGQ3_9BACT</name>
<dbReference type="InterPro" id="IPR052341">
    <property type="entry name" value="LOG_family_nucleotidases"/>
</dbReference>
<dbReference type="AlphaFoldDB" id="A0A1F8EGQ3"/>
<dbReference type="NCBIfam" id="TIGR00730">
    <property type="entry name" value="Rossman fold protein, TIGR00730 family"/>
    <property type="match status" value="1"/>
</dbReference>
<dbReference type="PANTHER" id="PTHR43393">
    <property type="entry name" value="CYTOKININ RIBOSIDE 5'-MONOPHOSPHATE PHOSPHORIBOHYDROLASE"/>
    <property type="match status" value="1"/>
</dbReference>
<dbReference type="STRING" id="1802661.A2649_03855"/>
<keyword evidence="1" id="KW-0203">Cytokinin biosynthesis</keyword>
<keyword evidence="1" id="KW-0378">Hydrolase</keyword>
<dbReference type="PANTHER" id="PTHR43393:SF3">
    <property type="entry name" value="LYSINE DECARBOXYLASE-LIKE PROTEIN"/>
    <property type="match status" value="1"/>
</dbReference>
<dbReference type="SUPFAM" id="SSF102405">
    <property type="entry name" value="MCP/YpsA-like"/>
    <property type="match status" value="1"/>
</dbReference>
<organism evidence="3 4">
    <name type="scientific">Candidatus Yanofskybacteria bacterium RIFCSPHIGHO2_01_FULL_41_26</name>
    <dbReference type="NCBI Taxonomy" id="1802661"/>
    <lineage>
        <taxon>Bacteria</taxon>
        <taxon>Candidatus Yanofskyibacteriota</taxon>
    </lineage>
</organism>
<accession>A0A1F8EGQ3</accession>
<proteinExistence type="inferred from homology"/>
<dbReference type="GO" id="GO:0009691">
    <property type="term" value="P:cytokinin biosynthetic process"/>
    <property type="evidence" value="ECO:0007669"/>
    <property type="project" value="UniProtKB-UniRule"/>
</dbReference>
<comment type="caution">
    <text evidence="3">The sequence shown here is derived from an EMBL/GenBank/DDBJ whole genome shotgun (WGS) entry which is preliminary data.</text>
</comment>
<evidence type="ECO:0000313" key="3">
    <source>
        <dbReference type="EMBL" id="OGM99248.1"/>
    </source>
</evidence>
<dbReference type="EMBL" id="MGJB01000001">
    <property type="protein sequence ID" value="OGM99248.1"/>
    <property type="molecule type" value="Genomic_DNA"/>
</dbReference>
<dbReference type="InterPro" id="IPR005269">
    <property type="entry name" value="LOG"/>
</dbReference>
<dbReference type="EC" id="3.2.2.n1" evidence="1"/>
<reference evidence="3 4" key="1">
    <citation type="journal article" date="2016" name="Nat. Commun.">
        <title>Thousands of microbial genomes shed light on interconnected biogeochemical processes in an aquifer system.</title>
        <authorList>
            <person name="Anantharaman K."/>
            <person name="Brown C.T."/>
            <person name="Hug L.A."/>
            <person name="Sharon I."/>
            <person name="Castelle C.J."/>
            <person name="Probst A.J."/>
            <person name="Thomas B.C."/>
            <person name="Singh A."/>
            <person name="Wilkins M.J."/>
            <person name="Karaoz U."/>
            <person name="Brodie E.L."/>
            <person name="Williams K.H."/>
            <person name="Hubbard S.S."/>
            <person name="Banfield J.F."/>
        </authorList>
    </citation>
    <scope>NUCLEOTIDE SEQUENCE [LARGE SCALE GENOMIC DNA]</scope>
</reference>
<dbReference type="Proteomes" id="UP000176893">
    <property type="component" value="Unassembled WGS sequence"/>
</dbReference>
<feature type="region of interest" description="Disordered" evidence="2">
    <location>
        <begin position="1"/>
        <end position="22"/>
    </location>
</feature>
<dbReference type="InterPro" id="IPR031100">
    <property type="entry name" value="LOG_fam"/>
</dbReference>